<comment type="subcellular location">
    <subcellularLocation>
        <location evidence="1">Membrane</location>
        <topology evidence="1">Multi-pass membrane protein</topology>
    </subcellularLocation>
</comment>
<dbReference type="OrthoDB" id="5086884at2759"/>
<feature type="transmembrane region" description="Helical" evidence="6">
    <location>
        <begin position="281"/>
        <end position="302"/>
    </location>
</feature>
<feature type="transmembrane region" description="Helical" evidence="6">
    <location>
        <begin position="167"/>
        <end position="185"/>
    </location>
</feature>
<keyword evidence="9" id="KW-1185">Reference proteome</keyword>
<feature type="transmembrane region" description="Helical" evidence="6">
    <location>
        <begin position="79"/>
        <end position="98"/>
    </location>
</feature>
<dbReference type="GO" id="GO:0005335">
    <property type="term" value="F:serotonin:sodium:chloride symporter activity"/>
    <property type="evidence" value="ECO:0007669"/>
    <property type="project" value="TreeGrafter"/>
</dbReference>
<keyword evidence="5 6" id="KW-0472">Membrane</keyword>
<dbReference type="InParanoid" id="A0A5N4ADB8"/>
<dbReference type="PANTHER" id="PTHR23506:SF4">
    <property type="entry name" value="PORTABELLA"/>
    <property type="match status" value="1"/>
</dbReference>
<evidence type="ECO:0000259" key="7">
    <source>
        <dbReference type="PROSITE" id="PS50850"/>
    </source>
</evidence>
<dbReference type="InterPro" id="IPR050930">
    <property type="entry name" value="MFS_Vesicular_Transporter"/>
</dbReference>
<gene>
    <name evidence="8" type="ORF">PPYR_12077</name>
</gene>
<keyword evidence="3 6" id="KW-0812">Transmembrane</keyword>
<reference evidence="8 9" key="1">
    <citation type="journal article" date="2018" name="Elife">
        <title>Firefly genomes illuminate parallel origins of bioluminescence in beetles.</title>
        <authorList>
            <person name="Fallon T.R."/>
            <person name="Lower S.E."/>
            <person name="Chang C.H."/>
            <person name="Bessho-Uehara M."/>
            <person name="Martin G.J."/>
            <person name="Bewick A.J."/>
            <person name="Behringer M."/>
            <person name="Debat H.J."/>
            <person name="Wong I."/>
            <person name="Day J.C."/>
            <person name="Suvorov A."/>
            <person name="Silva C.J."/>
            <person name="Stanger-Hall K.F."/>
            <person name="Hall D.W."/>
            <person name="Schmitz R.J."/>
            <person name="Nelson D.R."/>
            <person name="Lewis S.M."/>
            <person name="Shigenobu S."/>
            <person name="Bybee S.M."/>
            <person name="Larracuente A.M."/>
            <person name="Oba Y."/>
            <person name="Weng J.K."/>
        </authorList>
    </citation>
    <scope>NUCLEOTIDE SEQUENCE [LARGE SCALE GENOMIC DNA]</scope>
    <source>
        <strain evidence="8">1611_PpyrPB1</strain>
        <tissue evidence="8">Whole body</tissue>
    </source>
</reference>
<organism evidence="8 9">
    <name type="scientific">Photinus pyralis</name>
    <name type="common">Common eastern firefly</name>
    <name type="synonym">Lampyris pyralis</name>
    <dbReference type="NCBI Taxonomy" id="7054"/>
    <lineage>
        <taxon>Eukaryota</taxon>
        <taxon>Metazoa</taxon>
        <taxon>Ecdysozoa</taxon>
        <taxon>Arthropoda</taxon>
        <taxon>Hexapoda</taxon>
        <taxon>Insecta</taxon>
        <taxon>Pterygota</taxon>
        <taxon>Neoptera</taxon>
        <taxon>Endopterygota</taxon>
        <taxon>Coleoptera</taxon>
        <taxon>Polyphaga</taxon>
        <taxon>Elateriformia</taxon>
        <taxon>Elateroidea</taxon>
        <taxon>Lampyridae</taxon>
        <taxon>Lampyrinae</taxon>
        <taxon>Photinus</taxon>
    </lineage>
</organism>
<feature type="transmembrane region" description="Helical" evidence="6">
    <location>
        <begin position="134"/>
        <end position="155"/>
    </location>
</feature>
<comment type="caution">
    <text evidence="8">The sequence shown here is derived from an EMBL/GenBank/DDBJ whole genome shotgun (WGS) entry which is preliminary data.</text>
</comment>
<dbReference type="Proteomes" id="UP000327044">
    <property type="component" value="Unassembled WGS sequence"/>
</dbReference>
<feature type="transmembrane region" description="Helical" evidence="6">
    <location>
        <begin position="309"/>
        <end position="328"/>
    </location>
</feature>
<dbReference type="InterPro" id="IPR020846">
    <property type="entry name" value="MFS_dom"/>
</dbReference>
<feature type="transmembrane region" description="Helical" evidence="6">
    <location>
        <begin position="197"/>
        <end position="217"/>
    </location>
</feature>
<feature type="transmembrane region" description="Helical" evidence="6">
    <location>
        <begin position="244"/>
        <end position="269"/>
    </location>
</feature>
<dbReference type="PROSITE" id="PS50850">
    <property type="entry name" value="MFS"/>
    <property type="match status" value="1"/>
</dbReference>
<feature type="transmembrane region" description="Helical" evidence="6">
    <location>
        <begin position="110"/>
        <end position="128"/>
    </location>
</feature>
<feature type="transmembrane region" description="Helical" evidence="6">
    <location>
        <begin position="12"/>
        <end position="37"/>
    </location>
</feature>
<evidence type="ECO:0000256" key="6">
    <source>
        <dbReference type="SAM" id="Phobius"/>
    </source>
</evidence>
<feature type="domain" description="Major facilitator superfamily (MFS) profile" evidence="7">
    <location>
        <begin position="15"/>
        <end position="421"/>
    </location>
</feature>
<sequence length="459" mass="49548">MLQFLYSLRNSKIAVFVVIYLSFLMDNVLLTVVVPIIPDYLFSSDINVSNVEDDRHLGIKSLSPLQRKFENLEKDNGPLGALLASKAFVQLAFTPFIGHITATTGFNLPLLLGSCNMLFAALLFAYGHSYGVLVLARALHGSASAAISVSGMCLLAQTVPKETRAKIMPLAFGGIALGVLVGYPLGGATYQFLGKSAPFLLIAFLITFNIVLQVWCLQDKYGFEEQVSVSRNDWLSLIKDKQTVIATGAICLCTSSMAILEPCLPLWLLAKLNPAPSRWQLGAVFIPDSVGYFLGSHLAGLLPLESWRMSLSAMVITGLSCCAIPLATSIRELAIPHLGLGLGVGAIDAAIVPMLANLVDNRENSHYGLVYALQQTSVNLAYSLGPLLGGLAVHSIGFAWLMRIVGLFNILYCPLLLELENRKGKSEALVHDNSFPPSYSSLDTNSVSTTSNTNLKCNY</sequence>
<dbReference type="EMBL" id="VVIM01000008">
    <property type="protein sequence ID" value="KAB0795238.1"/>
    <property type="molecule type" value="Genomic_DNA"/>
</dbReference>
<proteinExistence type="predicted"/>
<dbReference type="Pfam" id="PF07690">
    <property type="entry name" value="MFS_1"/>
    <property type="match status" value="1"/>
</dbReference>
<name>A0A5N4ADB8_PHOPY</name>
<dbReference type="InterPro" id="IPR011701">
    <property type="entry name" value="MFS"/>
</dbReference>
<evidence type="ECO:0000256" key="4">
    <source>
        <dbReference type="ARBA" id="ARBA00022989"/>
    </source>
</evidence>
<dbReference type="AlphaFoldDB" id="A0A5N4ADB8"/>
<evidence type="ECO:0000313" key="9">
    <source>
        <dbReference type="Proteomes" id="UP000327044"/>
    </source>
</evidence>
<dbReference type="GO" id="GO:0015842">
    <property type="term" value="P:aminergic neurotransmitter loading into synaptic vesicle"/>
    <property type="evidence" value="ECO:0007669"/>
    <property type="project" value="TreeGrafter"/>
</dbReference>
<dbReference type="FunCoup" id="A0A5N4ADB8">
    <property type="interactions" value="1"/>
</dbReference>
<evidence type="ECO:0000256" key="3">
    <source>
        <dbReference type="ARBA" id="ARBA00022692"/>
    </source>
</evidence>
<feature type="transmembrane region" description="Helical" evidence="6">
    <location>
        <begin position="334"/>
        <end position="356"/>
    </location>
</feature>
<dbReference type="GO" id="GO:0030672">
    <property type="term" value="C:synaptic vesicle membrane"/>
    <property type="evidence" value="ECO:0007669"/>
    <property type="project" value="TreeGrafter"/>
</dbReference>
<accession>A0A5N4ADB8</accession>
<keyword evidence="2" id="KW-0813">Transport</keyword>
<evidence type="ECO:0000313" key="8">
    <source>
        <dbReference type="EMBL" id="KAB0795238.1"/>
    </source>
</evidence>
<dbReference type="CDD" id="cd17384">
    <property type="entry name" value="MFS_SLC18A1_2_VAT1_2"/>
    <property type="match status" value="1"/>
</dbReference>
<evidence type="ECO:0000256" key="1">
    <source>
        <dbReference type="ARBA" id="ARBA00004141"/>
    </source>
</evidence>
<protein>
    <recommendedName>
        <fullName evidence="7">Major facilitator superfamily (MFS) profile domain-containing protein</fullName>
    </recommendedName>
</protein>
<keyword evidence="4 6" id="KW-1133">Transmembrane helix</keyword>
<dbReference type="GO" id="GO:0043195">
    <property type="term" value="C:terminal bouton"/>
    <property type="evidence" value="ECO:0007669"/>
    <property type="project" value="TreeGrafter"/>
</dbReference>
<evidence type="ECO:0000256" key="2">
    <source>
        <dbReference type="ARBA" id="ARBA00022448"/>
    </source>
</evidence>
<dbReference type="Gene3D" id="1.20.1250.20">
    <property type="entry name" value="MFS general substrate transporter like domains"/>
    <property type="match status" value="1"/>
</dbReference>
<evidence type="ECO:0000256" key="5">
    <source>
        <dbReference type="ARBA" id="ARBA00023136"/>
    </source>
</evidence>
<dbReference type="SUPFAM" id="SSF103473">
    <property type="entry name" value="MFS general substrate transporter"/>
    <property type="match status" value="1"/>
</dbReference>
<dbReference type="PANTHER" id="PTHR23506">
    <property type="entry name" value="GH10249P"/>
    <property type="match status" value="1"/>
</dbReference>
<dbReference type="InterPro" id="IPR036259">
    <property type="entry name" value="MFS_trans_sf"/>
</dbReference>